<name>A0A6B0UE64_IXORI</name>
<evidence type="ECO:0000313" key="1">
    <source>
        <dbReference type="EMBL" id="MXU87737.1"/>
    </source>
</evidence>
<proteinExistence type="predicted"/>
<reference evidence="1" key="1">
    <citation type="submission" date="2019-12" db="EMBL/GenBank/DDBJ databases">
        <title>An insight into the sialome of adult female Ixodes ricinus ticks feeding for 6 days.</title>
        <authorList>
            <person name="Perner J."/>
            <person name="Ribeiro J.M.C."/>
        </authorList>
    </citation>
    <scope>NUCLEOTIDE SEQUENCE</scope>
    <source>
        <strain evidence="1">Semi-engorged</strain>
        <tissue evidence="1">Salivary glands</tissue>
    </source>
</reference>
<sequence>MQLFFILCDRYLWHNCWTSVLLAFIPKDQFTSKPSGWLQSEAQAQMYSTMPQRHKIQNTTHVRESLCGTARPVCEHKTARTCNTSQLLTSRTSRNTRP</sequence>
<dbReference type="AlphaFoldDB" id="A0A6B0UE64"/>
<protein>
    <submittedName>
        <fullName evidence="1">Putative secreted protein</fullName>
    </submittedName>
</protein>
<accession>A0A6B0UE64</accession>
<organism evidence="1">
    <name type="scientific">Ixodes ricinus</name>
    <name type="common">Common tick</name>
    <name type="synonym">Acarus ricinus</name>
    <dbReference type="NCBI Taxonomy" id="34613"/>
    <lineage>
        <taxon>Eukaryota</taxon>
        <taxon>Metazoa</taxon>
        <taxon>Ecdysozoa</taxon>
        <taxon>Arthropoda</taxon>
        <taxon>Chelicerata</taxon>
        <taxon>Arachnida</taxon>
        <taxon>Acari</taxon>
        <taxon>Parasitiformes</taxon>
        <taxon>Ixodida</taxon>
        <taxon>Ixodoidea</taxon>
        <taxon>Ixodidae</taxon>
        <taxon>Ixodinae</taxon>
        <taxon>Ixodes</taxon>
    </lineage>
</organism>
<dbReference type="EMBL" id="GIFC01005654">
    <property type="protein sequence ID" value="MXU87737.1"/>
    <property type="molecule type" value="Transcribed_RNA"/>
</dbReference>